<feature type="transmembrane region" description="Helical" evidence="11">
    <location>
        <begin position="66"/>
        <end position="85"/>
    </location>
</feature>
<feature type="compositionally biased region" description="Basic and acidic residues" evidence="10">
    <location>
        <begin position="747"/>
        <end position="761"/>
    </location>
</feature>
<proteinExistence type="predicted"/>
<evidence type="ECO:0000256" key="2">
    <source>
        <dbReference type="ARBA" id="ARBA00022475"/>
    </source>
</evidence>
<evidence type="ECO:0000256" key="5">
    <source>
        <dbReference type="ARBA" id="ARBA00022741"/>
    </source>
</evidence>
<dbReference type="Gene3D" id="3.40.50.300">
    <property type="entry name" value="P-loop containing nucleotide triphosphate hydrolases"/>
    <property type="match status" value="3"/>
</dbReference>
<dbReference type="PANTHER" id="PTHR22683">
    <property type="entry name" value="SPORULATION PROTEIN RELATED"/>
    <property type="match status" value="1"/>
</dbReference>
<feature type="domain" description="FtsK" evidence="12">
    <location>
        <begin position="466"/>
        <end position="667"/>
    </location>
</feature>
<feature type="domain" description="FtsK" evidence="12">
    <location>
        <begin position="1128"/>
        <end position="1311"/>
    </location>
</feature>
<keyword evidence="14" id="KW-1185">Reference proteome</keyword>
<keyword evidence="3 11" id="KW-0812">Transmembrane</keyword>
<evidence type="ECO:0000256" key="8">
    <source>
        <dbReference type="ARBA" id="ARBA00023136"/>
    </source>
</evidence>
<feature type="binding site" evidence="9">
    <location>
        <begin position="489"/>
        <end position="496"/>
    </location>
    <ligand>
        <name>ATP</name>
        <dbReference type="ChEBI" id="CHEBI:30616"/>
    </ligand>
</feature>
<organism evidence="13 14">
    <name type="scientific">Schaalia radingae</name>
    <dbReference type="NCBI Taxonomy" id="131110"/>
    <lineage>
        <taxon>Bacteria</taxon>
        <taxon>Bacillati</taxon>
        <taxon>Actinomycetota</taxon>
        <taxon>Actinomycetes</taxon>
        <taxon>Actinomycetales</taxon>
        <taxon>Actinomycetaceae</taxon>
        <taxon>Schaalia</taxon>
    </lineage>
</organism>
<keyword evidence="2" id="KW-1003">Cell membrane</keyword>
<dbReference type="InterPro" id="IPR050206">
    <property type="entry name" value="FtsK/SpoIIIE/SftA"/>
</dbReference>
<evidence type="ECO:0000256" key="6">
    <source>
        <dbReference type="ARBA" id="ARBA00022840"/>
    </source>
</evidence>
<dbReference type="CDD" id="cd01127">
    <property type="entry name" value="TrwB_TraG_TraD_VirD4"/>
    <property type="match status" value="1"/>
</dbReference>
<dbReference type="Proteomes" id="UP000198976">
    <property type="component" value="Chromosome I"/>
</dbReference>
<keyword evidence="4" id="KW-0677">Repeat</keyword>
<accession>A0ABY0V5B4</accession>
<evidence type="ECO:0000256" key="10">
    <source>
        <dbReference type="SAM" id="MobiDB-lite"/>
    </source>
</evidence>
<feature type="binding site" evidence="9">
    <location>
        <begin position="1145"/>
        <end position="1152"/>
    </location>
    <ligand>
        <name>ATP</name>
        <dbReference type="ChEBI" id="CHEBI:30616"/>
    </ligand>
</feature>
<dbReference type="InterPro" id="IPR002543">
    <property type="entry name" value="FtsK_dom"/>
</dbReference>
<protein>
    <submittedName>
        <fullName evidence="13">DNA segregation ATPase FtsK/SpoIIIE, S-DNA-T family</fullName>
    </submittedName>
</protein>
<dbReference type="InterPro" id="IPR027417">
    <property type="entry name" value="P-loop_NTPase"/>
</dbReference>
<evidence type="ECO:0000256" key="1">
    <source>
        <dbReference type="ARBA" id="ARBA00004651"/>
    </source>
</evidence>
<keyword evidence="6 9" id="KW-0067">ATP-binding</keyword>
<comment type="subcellular location">
    <subcellularLocation>
        <location evidence="1">Cell membrane</location>
        <topology evidence="1">Multi-pass membrane protein</topology>
    </subcellularLocation>
</comment>
<feature type="region of interest" description="Disordered" evidence="10">
    <location>
        <begin position="734"/>
        <end position="761"/>
    </location>
</feature>
<feature type="compositionally biased region" description="Basic and acidic residues" evidence="10">
    <location>
        <begin position="408"/>
        <end position="427"/>
    </location>
</feature>
<evidence type="ECO:0000256" key="11">
    <source>
        <dbReference type="SAM" id="Phobius"/>
    </source>
</evidence>
<dbReference type="NCBIfam" id="TIGR03925">
    <property type="entry name" value="T7SS_EccC_b"/>
    <property type="match status" value="1"/>
</dbReference>
<dbReference type="SMART" id="SM00382">
    <property type="entry name" value="AAA"/>
    <property type="match status" value="3"/>
</dbReference>
<sequence length="1347" mass="148980">MAEEDASPDRVSSPELPAGTIPIEGPPDQVEPPGMGNVLMTVVPMFGSMGVMIFMVMSANNNPRMLMMGGAMVFAMLSMVGFNIYRQIGGHRQKVVTTRREYLAYLSEMRQTVRTAERKQRAYIRWHLPDPLALTLIAQDRARLWERAPGDADALNMRIGSSTQALSMDLDVPELPPMANPDIVCHSALNRFVETFSNIDHVPFGVMIGEFSHIEVAGRHDVARAQARAMLCHLLTFIGPGALKVAVLCSEEARPQWEWVKWAPHARSSEERDALGPARMITSDYAELENLLGEEFTTRGTFRPRDENVQWPHLVLIVDDANMPSQTRLGSLEGCLGVTVIKVLEKWGPLVSRSTMRLLIHPYEHKDPADRRVMEVVLMDQRPIVAQPDEMSIEQAEALSRRTAFWSEGEKRSADKPAGRSDPARSEDLMTLLHLPDVRDFDPDKEWKYRTGRDLLRVPFGVTPEGIPVLLDIKESAQQGMGPHGLLIGATGSGKSEVLRTLVLAMALTHSPEQLNFVLVDFKGGATFWGMGKLPHVSAVISNLESELFLVDRMQEALRGEMVRRQELLRKAGNYANVTDYEADRRAGKHEYPPMPALFIILDEFSELLSAKPDFIDLFVQIGRLGRSMSIHLLLASQRLEEGRLRGLDSHLSYRMGLRTFSGQESRSVLGVTDAYELPSIPGVGYLKTGTDQMVRFRASYVAAPPPARSHAPRSGEQAGSPESALTILPFTSTPQLSLDEDNSDQDSDREQGEARNEYVAPEDRQWADMTQMDIAVAKMVGHGPEAHQVWLPPLDIPDTLDALMPDLDADPRLGLVSQSWRAKGRLRVPMGTTDVPLEQRRETLEYDLSGAGGHMAIVGGPLSGKSTALRTLVMALSLTHTPQEVQFYIIDLGGGTFSAFADAPHIAGVATRDTPDILNRMLAEIESMIVDRERYFRANRIDSISTYRQGRAEGRFDDGYGDVFLVVDGWAILRSDFEDLDMRIQAMLPRALSFGVHLIVATSRWMDMRQQVRDVMGSKLELRLGDVTDSEVNRKVAATVPEGRPGRGLEMGGHHVLVALPRADGDHDVSSMSAGITATLERIAKAAPAPGPKLRLLPERITVEEVQQLEGAQDREGLLLGVEESRLGPWVFDPAHESHLYLYGDSKSGKTAFLRTVAREIMRTSTPKQAQIFLVDYRRTLLGEVPEEYLAGYMTTRDDATATINDLAEYLRTRLPSDSVTTEQLRNRSWWQGAEAWLLVDDYDLVATQSGNPLIALQPLLAQAVDVGLHVIVSRRMGGASRAAFEPVLQALSELGTTGLMLSGSPDEGAVIGRIKPKRLVAGRAQIVSRDAGLVMGQLAWTDPIA</sequence>
<keyword evidence="7 11" id="KW-1133">Transmembrane helix</keyword>
<keyword evidence="5 9" id="KW-0547">Nucleotide-binding</keyword>
<dbReference type="InterPro" id="IPR023837">
    <property type="entry name" value="EccCb-like_Actinobacteria"/>
</dbReference>
<dbReference type="InterPro" id="IPR023836">
    <property type="entry name" value="EccCa-like_Actinobacteria"/>
</dbReference>
<feature type="binding site" evidence="9">
    <location>
        <begin position="860"/>
        <end position="867"/>
    </location>
    <ligand>
        <name>ATP</name>
        <dbReference type="ChEBI" id="CHEBI:30616"/>
    </ligand>
</feature>
<gene>
    <name evidence="13" type="ORF">SAMN04489714_0300</name>
</gene>
<evidence type="ECO:0000313" key="13">
    <source>
        <dbReference type="EMBL" id="SDT86381.1"/>
    </source>
</evidence>
<feature type="region of interest" description="Disordered" evidence="10">
    <location>
        <begin position="404"/>
        <end position="427"/>
    </location>
</feature>
<reference evidence="13 14" key="1">
    <citation type="submission" date="2016-10" db="EMBL/GenBank/DDBJ databases">
        <authorList>
            <person name="Varghese N."/>
            <person name="Submissions S."/>
        </authorList>
    </citation>
    <scope>NUCLEOTIDE SEQUENCE [LARGE SCALE GENOMIC DNA]</scope>
    <source>
        <strain evidence="13 14">DSM 9169</strain>
    </source>
</reference>
<dbReference type="InterPro" id="IPR003593">
    <property type="entry name" value="AAA+_ATPase"/>
</dbReference>
<feature type="region of interest" description="Disordered" evidence="10">
    <location>
        <begin position="1"/>
        <end position="30"/>
    </location>
</feature>
<name>A0ABY0V5B4_9ACTO</name>
<dbReference type="SUPFAM" id="SSF52540">
    <property type="entry name" value="P-loop containing nucleoside triphosphate hydrolases"/>
    <property type="match status" value="3"/>
</dbReference>
<evidence type="ECO:0000256" key="9">
    <source>
        <dbReference type="PROSITE-ProRule" id="PRU00289"/>
    </source>
</evidence>
<feature type="transmembrane region" description="Helical" evidence="11">
    <location>
        <begin position="38"/>
        <end position="59"/>
    </location>
</feature>
<dbReference type="PANTHER" id="PTHR22683:SF1">
    <property type="entry name" value="TYPE VII SECRETION SYSTEM PROTEIN ESSC"/>
    <property type="match status" value="1"/>
</dbReference>
<evidence type="ECO:0000313" key="14">
    <source>
        <dbReference type="Proteomes" id="UP000198976"/>
    </source>
</evidence>
<evidence type="ECO:0000256" key="4">
    <source>
        <dbReference type="ARBA" id="ARBA00022737"/>
    </source>
</evidence>
<evidence type="ECO:0000256" key="7">
    <source>
        <dbReference type="ARBA" id="ARBA00022989"/>
    </source>
</evidence>
<evidence type="ECO:0000256" key="3">
    <source>
        <dbReference type="ARBA" id="ARBA00022692"/>
    </source>
</evidence>
<dbReference type="Pfam" id="PF01580">
    <property type="entry name" value="FtsK_SpoIIIE"/>
    <property type="match status" value="2"/>
</dbReference>
<dbReference type="PROSITE" id="PS50901">
    <property type="entry name" value="FTSK"/>
    <property type="match status" value="3"/>
</dbReference>
<feature type="domain" description="FtsK" evidence="12">
    <location>
        <begin position="842"/>
        <end position="1032"/>
    </location>
</feature>
<keyword evidence="8 11" id="KW-0472">Membrane</keyword>
<dbReference type="RefSeq" id="WP_092648208.1">
    <property type="nucleotide sequence ID" value="NZ_LT629792.1"/>
</dbReference>
<dbReference type="NCBIfam" id="TIGR03924">
    <property type="entry name" value="T7SS_EccC_a"/>
    <property type="match status" value="1"/>
</dbReference>
<dbReference type="EMBL" id="LT629792">
    <property type="protein sequence ID" value="SDT86381.1"/>
    <property type="molecule type" value="Genomic_DNA"/>
</dbReference>
<evidence type="ECO:0000259" key="12">
    <source>
        <dbReference type="PROSITE" id="PS50901"/>
    </source>
</evidence>